<comment type="catalytic activity">
    <reaction evidence="3">
        <text>ATP + H2O = ADP + phosphate + H(+)</text>
        <dbReference type="Rhea" id="RHEA:13065"/>
        <dbReference type="ChEBI" id="CHEBI:15377"/>
        <dbReference type="ChEBI" id="CHEBI:15378"/>
        <dbReference type="ChEBI" id="CHEBI:30616"/>
        <dbReference type="ChEBI" id="CHEBI:43474"/>
        <dbReference type="ChEBI" id="CHEBI:456216"/>
        <dbReference type="EC" id="5.6.2.3"/>
    </reaction>
</comment>
<dbReference type="EMBL" id="BMEO01000006">
    <property type="protein sequence ID" value="GGF96022.1"/>
    <property type="molecule type" value="Genomic_DNA"/>
</dbReference>
<reference evidence="5" key="1">
    <citation type="journal article" date="2014" name="Int. J. Syst. Evol. Microbiol.">
        <title>Complete genome sequence of Corynebacterium casei LMG S-19264T (=DSM 44701T), isolated from a smear-ripened cheese.</title>
        <authorList>
            <consortium name="US DOE Joint Genome Institute (JGI-PGF)"/>
            <person name="Walter F."/>
            <person name="Albersmeier A."/>
            <person name="Kalinowski J."/>
            <person name="Ruckert C."/>
        </authorList>
    </citation>
    <scope>NUCLEOTIDE SEQUENCE</scope>
    <source>
        <strain evidence="5">CGMCC 1.12181</strain>
    </source>
</reference>
<dbReference type="InterPro" id="IPR050534">
    <property type="entry name" value="Coronavir_polyprotein_1ab"/>
</dbReference>
<dbReference type="GO" id="GO:0043139">
    <property type="term" value="F:5'-3' DNA helicase activity"/>
    <property type="evidence" value="ECO:0007669"/>
    <property type="project" value="UniProtKB-UniRule"/>
</dbReference>
<keyword evidence="3" id="KW-0238">DNA-binding</keyword>
<reference evidence="5" key="2">
    <citation type="submission" date="2020-09" db="EMBL/GenBank/DDBJ databases">
        <authorList>
            <person name="Sun Q."/>
            <person name="Zhou Y."/>
        </authorList>
    </citation>
    <scope>NUCLEOTIDE SEQUENCE</scope>
    <source>
        <strain evidence="5">CGMCC 1.12181</strain>
    </source>
</reference>
<protein>
    <recommendedName>
        <fullName evidence="3">RecBCD enzyme subunit RecD</fullName>
        <ecNumber evidence="3">5.6.2.3</ecNumber>
    </recommendedName>
    <alternativeName>
        <fullName evidence="3">DNA 5'-3' helicase subunit RecD</fullName>
    </alternativeName>
    <alternativeName>
        <fullName evidence="3">Exonuclease V subunit RecD</fullName>
        <shortName evidence="3">ExoV subunit RecD</shortName>
    </alternativeName>
    <alternativeName>
        <fullName evidence="3">Helicase/nuclease RecBCD subunit RecD</fullName>
    </alternativeName>
</protein>
<dbReference type="GO" id="GO:0009338">
    <property type="term" value="C:exodeoxyribonuclease V complex"/>
    <property type="evidence" value="ECO:0007669"/>
    <property type="project" value="InterPro"/>
</dbReference>
<accession>A0A917FR47</accession>
<evidence type="ECO:0000256" key="3">
    <source>
        <dbReference type="HAMAP-Rule" id="MF_01487"/>
    </source>
</evidence>
<dbReference type="Gene3D" id="3.40.50.300">
    <property type="entry name" value="P-loop containing nucleotide triphosphate hydrolases"/>
    <property type="match status" value="2"/>
</dbReference>
<dbReference type="Pfam" id="PF13245">
    <property type="entry name" value="AAA_19"/>
    <property type="match status" value="1"/>
</dbReference>
<keyword evidence="3" id="KW-0540">Nuclease</keyword>
<name>A0A917FR47_9GAMM</name>
<gene>
    <name evidence="3 5" type="primary">recD</name>
    <name evidence="5" type="ORF">GCM10011365_16650</name>
</gene>
<sequence>MSLFDINQSFLQQCFPGLDLDYVLLSEQLNLDLAHLQLLRDCYQSWQQPSLPSEFWLYALLLVDEINRGSSCLNRSSERFKHYQQQFNLTDWQDLVIDLDLLKLAEQPVFVDHNGCLFFQKYHDAEQRLQQQISALIHDYQGQRYQPTAIKQALQSALTNRQYPLNTEQIQAVITGLMQSFSLVSGGPGTGKTTMVVSLLRCLQALGVDPAYMALAAPTGRAAYRMTASLQSGLHEELNKQVNDKPSPLMALEAQTIHRLIGKSHRFNQTNRYHSQHKLPYKVIIIDEVSMVDLQLMTELLDAVAPDCRLILVGDQFQLPSVESGAVLADLMPPQGHNVRLSRTFASVLAALMTPYVEDTLHITAESDDNQSGLLVDTCTILRQSHRSIQSIQTISEYVRLGDAEGLFKAPELVKLPQKSLTDSSQEGVIWMPQHNHASAGLALIWDWFKQHIELDQYHQSLQPCVNFEAQAIGDYQTNLSTIFDYINQQQILTLMNTGSAGQEFINRYLCQQLKQRWQINVGQNHFHGQAVMMRRNDYDKQLFNGDIGIILQADEGWHVVFPGRNGYRSYALALLPELITAFAITVHKSQGSEYRHVFMPLPHDPGNRLLSREIIYTGLTRAKKSAFIYGHQSVLSQAINNHNERQSGLQFW</sequence>
<keyword evidence="1 3" id="KW-0547">Nucleotide-binding</keyword>
<keyword evidence="3" id="KW-0378">Hydrolase</keyword>
<comment type="miscellaneous">
    <text evidence="3">In the RecBCD complex, RecB has a slow 3'-5' helicase, an exonuclease activity and loads RecA onto ssDNA, RecD has a fast 5'-3' helicase activity, while RecC stimulates the ATPase and processivity of the RecB helicase and contributes to recognition of the Chi site.</text>
</comment>
<organism evidence="5 6">
    <name type="scientific">Marinicella pacifica</name>
    <dbReference type="NCBI Taxonomy" id="1171543"/>
    <lineage>
        <taxon>Bacteria</taxon>
        <taxon>Pseudomonadati</taxon>
        <taxon>Pseudomonadota</taxon>
        <taxon>Gammaproteobacteria</taxon>
        <taxon>Lysobacterales</taxon>
        <taxon>Marinicellaceae</taxon>
        <taxon>Marinicella</taxon>
    </lineage>
</organism>
<dbReference type="InterPro" id="IPR027417">
    <property type="entry name" value="P-loop_NTPase"/>
</dbReference>
<dbReference type="GO" id="GO:0000724">
    <property type="term" value="P:double-strand break repair via homologous recombination"/>
    <property type="evidence" value="ECO:0007669"/>
    <property type="project" value="UniProtKB-UniRule"/>
</dbReference>
<dbReference type="InterPro" id="IPR006344">
    <property type="entry name" value="RecD"/>
</dbReference>
<dbReference type="SUPFAM" id="SSF52540">
    <property type="entry name" value="P-loop containing nucleoside triphosphate hydrolases"/>
    <property type="match status" value="1"/>
</dbReference>
<dbReference type="CDD" id="cd17933">
    <property type="entry name" value="DEXSc_RecD-like"/>
    <property type="match status" value="1"/>
</dbReference>
<dbReference type="AlphaFoldDB" id="A0A917FR47"/>
<dbReference type="Gene3D" id="2.30.30.940">
    <property type="match status" value="1"/>
</dbReference>
<evidence type="ECO:0000313" key="5">
    <source>
        <dbReference type="EMBL" id="GGF96022.1"/>
    </source>
</evidence>
<keyword evidence="6" id="KW-1185">Reference proteome</keyword>
<dbReference type="GO" id="GO:0003677">
    <property type="term" value="F:DNA binding"/>
    <property type="evidence" value="ECO:0007669"/>
    <property type="project" value="UniProtKB-UniRule"/>
</dbReference>
<dbReference type="NCBIfam" id="TIGR01447">
    <property type="entry name" value="recD"/>
    <property type="match status" value="1"/>
</dbReference>
<dbReference type="EC" id="5.6.2.3" evidence="3"/>
<evidence type="ECO:0000256" key="1">
    <source>
        <dbReference type="ARBA" id="ARBA00022741"/>
    </source>
</evidence>
<keyword evidence="3" id="KW-0347">Helicase</keyword>
<dbReference type="GO" id="GO:0008854">
    <property type="term" value="F:exodeoxyribonuclease V activity"/>
    <property type="evidence" value="ECO:0007669"/>
    <property type="project" value="InterPro"/>
</dbReference>
<keyword evidence="3" id="KW-0413">Isomerase</keyword>
<dbReference type="GO" id="GO:0017116">
    <property type="term" value="F:single-stranded DNA helicase activity"/>
    <property type="evidence" value="ECO:0007669"/>
    <property type="project" value="TreeGrafter"/>
</dbReference>
<comment type="caution">
    <text evidence="5">The sequence shown here is derived from an EMBL/GenBank/DDBJ whole genome shotgun (WGS) entry which is preliminary data.</text>
</comment>
<comment type="subunit">
    <text evidence="3">Heterotrimer of RecB, RecC and RecD. All subunits contribute to DNA-binding.</text>
</comment>
<keyword evidence="3" id="KW-0227">DNA damage</keyword>
<dbReference type="GO" id="GO:0005524">
    <property type="term" value="F:ATP binding"/>
    <property type="evidence" value="ECO:0007669"/>
    <property type="project" value="UniProtKB-UniRule"/>
</dbReference>
<evidence type="ECO:0000259" key="4">
    <source>
        <dbReference type="Pfam" id="PF13538"/>
    </source>
</evidence>
<feature type="domain" description="UvrD-like helicase C-terminal" evidence="4">
    <location>
        <begin position="582"/>
        <end position="629"/>
    </location>
</feature>
<keyword evidence="3" id="KW-0269">Exonuclease</keyword>
<dbReference type="InterPro" id="IPR027785">
    <property type="entry name" value="UvrD-like_helicase_C"/>
</dbReference>
<comment type="similarity">
    <text evidence="3">Belongs to the RecD family.</text>
</comment>
<comment type="function">
    <text evidence="3">A helicase/nuclease that prepares dsDNA breaks (DSB) for recombinational DNA repair. Binds to DSBs and unwinds DNA via a highly rapid and processive ATP-dependent bidirectional helicase activity. Unwinds dsDNA until it encounters a Chi (crossover hotspot instigator) sequence from the 3' direction. Cuts ssDNA a few nucleotides 3' to the Chi site. The properties and activities of the enzyme are changed at Chi. The Chi-altered holoenzyme produces a long 3'-ssDNA overhang and facilitates RecA-binding to the ssDNA for homologous DNA recombination and repair. Holoenzyme degrades any linearized DNA that is unable to undergo homologous recombination. In the holoenzyme this subunit has ssDNA-dependent ATPase and 5'-3' helicase activity. When added to pre-assembled RecBC greatly stimulates nuclease activity and augments holoenzyme processivity. Negatively regulates the RecA-loading ability of RecBCD.</text>
</comment>
<dbReference type="HAMAP" id="MF_01487">
    <property type="entry name" value="RecD"/>
    <property type="match status" value="1"/>
</dbReference>
<proteinExistence type="inferred from homology"/>
<dbReference type="Proteomes" id="UP000605253">
    <property type="component" value="Unassembled WGS sequence"/>
</dbReference>
<dbReference type="PANTHER" id="PTHR43788">
    <property type="entry name" value="DNA2/NAM7 HELICASE FAMILY MEMBER"/>
    <property type="match status" value="1"/>
</dbReference>
<feature type="binding site" evidence="3">
    <location>
        <begin position="186"/>
        <end position="193"/>
    </location>
    <ligand>
        <name>ATP</name>
        <dbReference type="ChEBI" id="CHEBI:30616"/>
    </ligand>
</feature>
<keyword evidence="2 3" id="KW-0067">ATP-binding</keyword>
<dbReference type="CDD" id="cd18809">
    <property type="entry name" value="SF1_C_RecD"/>
    <property type="match status" value="1"/>
</dbReference>
<dbReference type="PANTHER" id="PTHR43788:SF6">
    <property type="entry name" value="DNA HELICASE B"/>
    <property type="match status" value="1"/>
</dbReference>
<dbReference type="Pfam" id="PF13538">
    <property type="entry name" value="UvrD_C_2"/>
    <property type="match status" value="1"/>
</dbReference>
<evidence type="ECO:0000256" key="2">
    <source>
        <dbReference type="ARBA" id="ARBA00022840"/>
    </source>
</evidence>
<keyword evidence="3" id="KW-0234">DNA repair</keyword>
<dbReference type="RefSeq" id="WP_188365268.1">
    <property type="nucleotide sequence ID" value="NZ_BAABJF010000001.1"/>
</dbReference>
<evidence type="ECO:0000313" key="6">
    <source>
        <dbReference type="Proteomes" id="UP000605253"/>
    </source>
</evidence>